<keyword evidence="1" id="KW-0545">Nucleotide biosynthesis</keyword>
<dbReference type="PANTHER" id="PTHR34934:SF1">
    <property type="entry name" value="FLAVIN-DEPENDENT THYMIDYLATE SYNTHASE"/>
    <property type="match status" value="1"/>
</dbReference>
<dbReference type="InterPro" id="IPR036098">
    <property type="entry name" value="Thymidylate_synthase_ThyX_sf"/>
</dbReference>
<protein>
    <recommendedName>
        <fullName evidence="1">Flavin-dependent thymidylate synthase</fullName>
        <shortName evidence="1">FDTS</shortName>
        <ecNumber evidence="1">2.1.1.148</ecNumber>
    </recommendedName>
    <alternativeName>
        <fullName evidence="1">FAD-dependent thymidylate synthase</fullName>
    </alternativeName>
    <alternativeName>
        <fullName evidence="1">Thymidylate synthase ThyX</fullName>
        <shortName evidence="1">TS</shortName>
        <shortName evidence="1">TSase</shortName>
    </alternativeName>
</protein>
<dbReference type="HAMAP" id="MF_01408">
    <property type="entry name" value="ThyX"/>
    <property type="match status" value="1"/>
</dbReference>
<dbReference type="EC" id="2.1.1.148" evidence="1"/>
<feature type="binding site" evidence="1">
    <location>
        <position position="55"/>
    </location>
    <ligand>
        <name>FAD</name>
        <dbReference type="ChEBI" id="CHEBI:57692"/>
        <note>ligand shared between neighboring subunits</note>
    </ligand>
</feature>
<feature type="binding site" evidence="1">
    <location>
        <position position="87"/>
    </location>
    <ligand>
        <name>FAD</name>
        <dbReference type="ChEBI" id="CHEBI:57692"/>
        <note>ligand shared between neighboring subunits</note>
    </ligand>
</feature>
<comment type="catalytic activity">
    <reaction evidence="1">
        <text>dUMP + (6R)-5,10-methylene-5,6,7,8-tetrahydrofolate + NADPH + H(+) = dTMP + (6S)-5,6,7,8-tetrahydrofolate + NADP(+)</text>
        <dbReference type="Rhea" id="RHEA:29043"/>
        <dbReference type="ChEBI" id="CHEBI:15378"/>
        <dbReference type="ChEBI" id="CHEBI:15636"/>
        <dbReference type="ChEBI" id="CHEBI:57453"/>
        <dbReference type="ChEBI" id="CHEBI:57783"/>
        <dbReference type="ChEBI" id="CHEBI:58349"/>
        <dbReference type="ChEBI" id="CHEBI:63528"/>
        <dbReference type="ChEBI" id="CHEBI:246422"/>
        <dbReference type="EC" id="2.1.1.148"/>
    </reaction>
</comment>
<comment type="function">
    <text evidence="1">Catalyzes the reductive methylation of 2'-deoxyuridine-5'-monophosphate (dUMP) to 2'-deoxythymidine-5'-monophosphate (dTMP) while utilizing 5,10-methylenetetrahydrofolate (mTHF) as the methyl donor, and NADPH and FADH(2) as the reductant.</text>
</comment>
<dbReference type="SUPFAM" id="SSF69796">
    <property type="entry name" value="Thymidylate synthase-complementing protein Thy1"/>
    <property type="match status" value="1"/>
</dbReference>
<dbReference type="GO" id="GO:0006231">
    <property type="term" value="P:dTMP biosynthetic process"/>
    <property type="evidence" value="ECO:0007669"/>
    <property type="project" value="UniProtKB-UniRule"/>
</dbReference>
<feature type="active site" description="Involved in ionization of N3 of dUMP, leading to its activation" evidence="1">
    <location>
        <position position="167"/>
    </location>
</feature>
<dbReference type="GO" id="GO:0032259">
    <property type="term" value="P:methylation"/>
    <property type="evidence" value="ECO:0007669"/>
    <property type="project" value="UniProtKB-KW"/>
</dbReference>
<organism evidence="2">
    <name type="scientific">Proteinivorax tanatarense</name>
    <dbReference type="NCBI Taxonomy" id="1260629"/>
    <lineage>
        <taxon>Bacteria</taxon>
        <taxon>Bacillati</taxon>
        <taxon>Bacillota</taxon>
        <taxon>Clostridia</taxon>
        <taxon>Eubacteriales</taxon>
        <taxon>Proteinivoracaceae</taxon>
        <taxon>Proteinivorax</taxon>
    </lineage>
</organism>
<feature type="binding site" evidence="1">
    <location>
        <position position="162"/>
    </location>
    <ligand>
        <name>FAD</name>
        <dbReference type="ChEBI" id="CHEBI:57692"/>
        <note>ligand shared between neighboring subunits</note>
    </ligand>
</feature>
<reference evidence="2" key="2">
    <citation type="submission" date="2024-06" db="EMBL/GenBank/DDBJ databases">
        <authorList>
            <person name="Petrova K.O."/>
            <person name="Toshchakov S.V."/>
            <person name="Boltjanskaja Y.V."/>
            <person name="Kevbrin V."/>
        </authorList>
    </citation>
    <scope>NUCLEOTIDE SEQUENCE</scope>
    <source>
        <strain evidence="2">Z-910T</strain>
    </source>
</reference>
<keyword evidence="1 2" id="KW-0489">Methyltransferase</keyword>
<comment type="similarity">
    <text evidence="1">Belongs to the thymidylate synthase ThyX family.</text>
</comment>
<keyword evidence="1" id="KW-0521">NADP</keyword>
<dbReference type="PROSITE" id="PS51331">
    <property type="entry name" value="THYX"/>
    <property type="match status" value="1"/>
</dbReference>
<name>A0AAU7VMN9_9FIRM</name>
<dbReference type="RefSeq" id="WP_350343790.1">
    <property type="nucleotide sequence ID" value="NZ_CP158367.1"/>
</dbReference>
<evidence type="ECO:0000256" key="1">
    <source>
        <dbReference type="HAMAP-Rule" id="MF_01408"/>
    </source>
</evidence>
<evidence type="ECO:0000313" key="2">
    <source>
        <dbReference type="EMBL" id="XBX75043.1"/>
    </source>
</evidence>
<keyword evidence="1" id="KW-0285">Flavoprotein</keyword>
<feature type="binding site" evidence="1">
    <location>
        <begin position="156"/>
        <end position="158"/>
    </location>
    <ligand>
        <name>FAD</name>
        <dbReference type="ChEBI" id="CHEBI:57692"/>
        <note>ligand shared between neighboring subunits</note>
    </ligand>
</feature>
<feature type="binding site" evidence="1">
    <location>
        <position position="167"/>
    </location>
    <ligand>
        <name>dUMP</name>
        <dbReference type="ChEBI" id="CHEBI:246422"/>
        <note>ligand shared between dimeric partners</note>
    </ligand>
</feature>
<dbReference type="GO" id="GO:0050660">
    <property type="term" value="F:flavin adenine dinucleotide binding"/>
    <property type="evidence" value="ECO:0007669"/>
    <property type="project" value="UniProtKB-UniRule"/>
</dbReference>
<dbReference type="PANTHER" id="PTHR34934">
    <property type="entry name" value="FLAVIN-DEPENDENT THYMIDYLATE SYNTHASE"/>
    <property type="match status" value="1"/>
</dbReference>
<dbReference type="GO" id="GO:0070402">
    <property type="term" value="F:NADPH binding"/>
    <property type="evidence" value="ECO:0007669"/>
    <property type="project" value="TreeGrafter"/>
</dbReference>
<accession>A0AAU7VMN9</accession>
<keyword evidence="1 2" id="KW-0808">Transferase</keyword>
<dbReference type="GO" id="GO:0050797">
    <property type="term" value="F:thymidylate synthase (FAD) activity"/>
    <property type="evidence" value="ECO:0007669"/>
    <property type="project" value="UniProtKB-UniRule"/>
</dbReference>
<dbReference type="InterPro" id="IPR003669">
    <property type="entry name" value="Thymidylate_synthase_ThyX"/>
</dbReference>
<comment type="subunit">
    <text evidence="1">Homotetramer.</text>
</comment>
<reference evidence="2" key="1">
    <citation type="journal article" date="2013" name="Extremophiles">
        <title>Proteinivorax tanatarense gen. nov., sp. nov., an anaerobic, haloalkaliphilic, proteolytic bacterium isolated from a decaying algal bloom, and proposal of Proteinivoraceae fam. nov.</title>
        <authorList>
            <person name="Kevbrin V."/>
            <person name="Boltyanskaya Y."/>
            <person name="Zhilina T."/>
            <person name="Kolganova T."/>
            <person name="Lavrentjeva E."/>
            <person name="Kuznetsov B."/>
        </authorList>
    </citation>
    <scope>NUCLEOTIDE SEQUENCE</scope>
    <source>
        <strain evidence="2">Z-910T</strain>
    </source>
</reference>
<feature type="binding site" evidence="1">
    <location>
        <begin position="76"/>
        <end position="79"/>
    </location>
    <ligand>
        <name>dUMP</name>
        <dbReference type="ChEBI" id="CHEBI:246422"/>
        <note>ligand shared between dimeric partners</note>
    </ligand>
</feature>
<dbReference type="CDD" id="cd20175">
    <property type="entry name" value="ThyX"/>
    <property type="match status" value="1"/>
</dbReference>
<feature type="binding site" description="in other chain" evidence="1">
    <location>
        <begin position="87"/>
        <end position="91"/>
    </location>
    <ligand>
        <name>dUMP</name>
        <dbReference type="ChEBI" id="CHEBI:246422"/>
        <note>ligand shared between dimeric partners</note>
    </ligand>
</feature>
<dbReference type="AlphaFoldDB" id="A0AAU7VMN9"/>
<dbReference type="Pfam" id="PF02511">
    <property type="entry name" value="Thy1"/>
    <property type="match status" value="1"/>
</dbReference>
<proteinExistence type="inferred from homology"/>
<keyword evidence="1" id="KW-0274">FAD</keyword>
<comment type="pathway">
    <text evidence="1">Pyrimidine metabolism; dTTP biosynthesis.</text>
</comment>
<feature type="binding site" description="in other chain" evidence="1">
    <location>
        <position position="140"/>
    </location>
    <ligand>
        <name>dUMP</name>
        <dbReference type="ChEBI" id="CHEBI:246422"/>
        <note>ligand shared between dimeric partners</note>
    </ligand>
</feature>
<dbReference type="EMBL" id="CP158367">
    <property type="protein sequence ID" value="XBX75043.1"/>
    <property type="molecule type" value="Genomic_DNA"/>
</dbReference>
<dbReference type="GO" id="GO:0006235">
    <property type="term" value="P:dTTP biosynthetic process"/>
    <property type="evidence" value="ECO:0007669"/>
    <property type="project" value="UniProtKB-UniRule"/>
</dbReference>
<feature type="binding site" evidence="1">
    <location>
        <begin position="79"/>
        <end position="81"/>
    </location>
    <ligand>
        <name>FAD</name>
        <dbReference type="ChEBI" id="CHEBI:57692"/>
        <note>ligand shared between neighboring subunits</note>
    </ligand>
</feature>
<dbReference type="Gene3D" id="3.30.1360.170">
    <property type="match status" value="1"/>
</dbReference>
<comment type="cofactor">
    <cofactor evidence="1">
        <name>FAD</name>
        <dbReference type="ChEBI" id="CHEBI:57692"/>
    </cofactor>
    <text evidence="1">Binds 4 FAD per tetramer. Each FAD binding site is formed by three monomers.</text>
</comment>
<dbReference type="GO" id="GO:0004799">
    <property type="term" value="F:thymidylate synthase activity"/>
    <property type="evidence" value="ECO:0007669"/>
    <property type="project" value="TreeGrafter"/>
</dbReference>
<sequence>MDVKLICHTPNCQQVVATAARLCYSADDIDTILTKMGDKRGKKLILKLIDLGHQSPFEHISFTFGISGISRSLSHQLVRHRIASYSQKSQRYVSESQFDYITPPSIKKDEKTKKRYDQLMENIAKCYEELSEIAPKEDARYVLPNSCETKIVATFNARSLFNFFQHRMCTRAQWEIRLLSEKMYDIVNEISPEIFSYFGASCDTLGYCPEGTMCCGKAQTLEQRER</sequence>
<gene>
    <name evidence="1 2" type="primary">thyX</name>
    <name evidence="2" type="ORF">PRVXT_000144</name>
</gene>
<dbReference type="NCBIfam" id="TIGR02170">
    <property type="entry name" value="thyX"/>
    <property type="match status" value="1"/>
</dbReference>